<dbReference type="Proteomes" id="UP000507245">
    <property type="component" value="Unassembled WGS sequence"/>
</dbReference>
<dbReference type="EMBL" id="CAEKKB010000007">
    <property type="protein sequence ID" value="CAB4318516.1"/>
    <property type="molecule type" value="Genomic_DNA"/>
</dbReference>
<sequence>MFEFHSLHTLCHFSSSYYPPQDAPNVNGHGIPDDFWHLNSLLLCRLLLSAHPPLLHNPCFTSPCLTDRTIAWHIGLVYQRAFYHFNAQVAPGPERGQAFGEVGMWGSDGNVDDADGSTGVELCGAELLGQGLDEKMKNKYGQWVKTSEFEG</sequence>
<gene>
    <name evidence="1" type="ORF">ORAREDHAP_LOCUS45584</name>
</gene>
<reference evidence="2" key="1">
    <citation type="journal article" date="2020" name="Genome Biol.">
        <title>Gamete binning: chromosome-level and haplotype-resolved genome assembly enabled by high-throughput single-cell sequencing of gamete genomes.</title>
        <authorList>
            <person name="Campoy J.A."/>
            <person name="Sun H."/>
            <person name="Goel M."/>
            <person name="Jiao W.-B."/>
            <person name="Folz-Donahue K."/>
            <person name="Wang N."/>
            <person name="Rubio M."/>
            <person name="Liu C."/>
            <person name="Kukat C."/>
            <person name="Ruiz D."/>
            <person name="Huettel B."/>
            <person name="Schneeberger K."/>
        </authorList>
    </citation>
    <scope>NUCLEOTIDE SEQUENCE [LARGE SCALE GENOMIC DNA]</scope>
    <source>
        <strain evidence="2">cv. Rojo Pasion</strain>
    </source>
</reference>
<name>A0A6J5XXC0_PRUAR</name>
<proteinExistence type="predicted"/>
<protein>
    <submittedName>
        <fullName evidence="1">Uncharacterized protein</fullName>
    </submittedName>
</protein>
<evidence type="ECO:0000313" key="1">
    <source>
        <dbReference type="EMBL" id="CAB4318516.1"/>
    </source>
</evidence>
<organism evidence="1 2">
    <name type="scientific">Prunus armeniaca</name>
    <name type="common">Apricot</name>
    <name type="synonym">Armeniaca vulgaris</name>
    <dbReference type="NCBI Taxonomy" id="36596"/>
    <lineage>
        <taxon>Eukaryota</taxon>
        <taxon>Viridiplantae</taxon>
        <taxon>Streptophyta</taxon>
        <taxon>Embryophyta</taxon>
        <taxon>Tracheophyta</taxon>
        <taxon>Spermatophyta</taxon>
        <taxon>Magnoliopsida</taxon>
        <taxon>eudicotyledons</taxon>
        <taxon>Gunneridae</taxon>
        <taxon>Pentapetalae</taxon>
        <taxon>rosids</taxon>
        <taxon>fabids</taxon>
        <taxon>Rosales</taxon>
        <taxon>Rosaceae</taxon>
        <taxon>Amygdaloideae</taxon>
        <taxon>Amygdaleae</taxon>
        <taxon>Prunus</taxon>
    </lineage>
</organism>
<dbReference type="AlphaFoldDB" id="A0A6J5XXC0"/>
<evidence type="ECO:0000313" key="2">
    <source>
        <dbReference type="Proteomes" id="UP000507245"/>
    </source>
</evidence>
<dbReference type="OrthoDB" id="2017304at2759"/>
<accession>A0A6J5XXC0</accession>
<keyword evidence="2" id="KW-1185">Reference proteome</keyword>